<dbReference type="PANTHER" id="PTHR12925:SF0">
    <property type="entry name" value="PROTEIN HIKESHI"/>
    <property type="match status" value="1"/>
</dbReference>
<dbReference type="GO" id="GO:0006606">
    <property type="term" value="P:protein import into nucleus"/>
    <property type="evidence" value="ECO:0007669"/>
    <property type="project" value="TreeGrafter"/>
</dbReference>
<dbReference type="EMBL" id="OB665233">
    <property type="protein sequence ID" value="CAD7232848.1"/>
    <property type="molecule type" value="Genomic_DNA"/>
</dbReference>
<dbReference type="OrthoDB" id="435240at2759"/>
<feature type="domain" description="Hikeshi-like N-terminal" evidence="1">
    <location>
        <begin position="8"/>
        <end position="55"/>
    </location>
</feature>
<dbReference type="Pfam" id="PF05603">
    <property type="entry name" value="Hikeshi-like_N"/>
    <property type="match status" value="1"/>
</dbReference>
<proteinExistence type="predicted"/>
<sequence>MSVFGVLVSGRLVQTDFQRVDETHFMMNIHDADSINHVVVFLTGAEPLPEGFGGSGHNARKFIEVKDAWRQISLDEIKASIDQFLPRVQEVVNQQGGPIQH</sequence>
<accession>A0A7R8ZUZ7</accession>
<feature type="non-terminal residue" evidence="2">
    <location>
        <position position="1"/>
    </location>
</feature>
<dbReference type="AlphaFoldDB" id="A0A7R8ZUZ7"/>
<dbReference type="InterPro" id="IPR031318">
    <property type="entry name" value="OPI10"/>
</dbReference>
<evidence type="ECO:0000259" key="1">
    <source>
        <dbReference type="Pfam" id="PF05603"/>
    </source>
</evidence>
<dbReference type="PANTHER" id="PTHR12925">
    <property type="entry name" value="HIKESHI FAMILY MEMBER"/>
    <property type="match status" value="1"/>
</dbReference>
<gene>
    <name evidence="2" type="ORF">CTOB1V02_LOCUS10675</name>
</gene>
<protein>
    <recommendedName>
        <fullName evidence="1">Hikeshi-like N-terminal domain-containing protein</fullName>
    </recommendedName>
</protein>
<dbReference type="GO" id="GO:0005634">
    <property type="term" value="C:nucleus"/>
    <property type="evidence" value="ECO:0007669"/>
    <property type="project" value="TreeGrafter"/>
</dbReference>
<organism evidence="2">
    <name type="scientific">Cyprideis torosa</name>
    <dbReference type="NCBI Taxonomy" id="163714"/>
    <lineage>
        <taxon>Eukaryota</taxon>
        <taxon>Metazoa</taxon>
        <taxon>Ecdysozoa</taxon>
        <taxon>Arthropoda</taxon>
        <taxon>Crustacea</taxon>
        <taxon>Oligostraca</taxon>
        <taxon>Ostracoda</taxon>
        <taxon>Podocopa</taxon>
        <taxon>Podocopida</taxon>
        <taxon>Cytherocopina</taxon>
        <taxon>Cytheroidea</taxon>
        <taxon>Cytherideidae</taxon>
        <taxon>Cyprideis</taxon>
    </lineage>
</organism>
<evidence type="ECO:0000313" key="2">
    <source>
        <dbReference type="EMBL" id="CAD7232848.1"/>
    </source>
</evidence>
<dbReference type="InterPro" id="IPR008493">
    <property type="entry name" value="Hikeshi-like_N"/>
</dbReference>
<dbReference type="GO" id="GO:0030544">
    <property type="term" value="F:Hsp70 protein binding"/>
    <property type="evidence" value="ECO:0007669"/>
    <property type="project" value="TreeGrafter"/>
</dbReference>
<name>A0A7R8ZUZ7_9CRUS</name>
<reference evidence="2" key="1">
    <citation type="submission" date="2020-11" db="EMBL/GenBank/DDBJ databases">
        <authorList>
            <person name="Tran Van P."/>
        </authorList>
    </citation>
    <scope>NUCLEOTIDE SEQUENCE</scope>
</reference>
<dbReference type="GO" id="GO:0005829">
    <property type="term" value="C:cytosol"/>
    <property type="evidence" value="ECO:0007669"/>
    <property type="project" value="TreeGrafter"/>
</dbReference>
<dbReference type="GO" id="GO:0061608">
    <property type="term" value="F:nuclear import signal receptor activity"/>
    <property type="evidence" value="ECO:0007669"/>
    <property type="project" value="TreeGrafter"/>
</dbReference>